<feature type="signal peptide" evidence="5">
    <location>
        <begin position="1"/>
        <end position="22"/>
    </location>
</feature>
<feature type="chain" id="PRO_5041915914" evidence="5">
    <location>
        <begin position="23"/>
        <end position="529"/>
    </location>
</feature>
<keyword evidence="4" id="KW-0274">FAD</keyword>
<reference evidence="7" key="1">
    <citation type="submission" date="2023-06" db="EMBL/GenBank/DDBJ databases">
        <title>Survivors Of The Sea: Transcriptome response of Skeletonema marinoi to long-term dormancy.</title>
        <authorList>
            <person name="Pinder M.I.M."/>
            <person name="Kourtchenko O."/>
            <person name="Robertson E.K."/>
            <person name="Larsson T."/>
            <person name="Maumus F."/>
            <person name="Osuna-Cruz C.M."/>
            <person name="Vancaester E."/>
            <person name="Stenow R."/>
            <person name="Vandepoele K."/>
            <person name="Ploug H."/>
            <person name="Bruchert V."/>
            <person name="Godhe A."/>
            <person name="Topel M."/>
        </authorList>
    </citation>
    <scope>NUCLEOTIDE SEQUENCE</scope>
    <source>
        <strain evidence="7">R05AC</strain>
    </source>
</reference>
<evidence type="ECO:0000256" key="4">
    <source>
        <dbReference type="ARBA" id="ARBA00022827"/>
    </source>
</evidence>
<dbReference type="EMBL" id="JATAAI010000017">
    <property type="protein sequence ID" value="KAK1739953.1"/>
    <property type="molecule type" value="Genomic_DNA"/>
</dbReference>
<sequence length="529" mass="57229">MKANSFFIPVAISSTLSFFACAQNPKTIVVGSGPGGTGFIKRAIQHASCEDNFEWFEEGGDDVVLDWPGGYNTPGSERYIKLIDRKAGQVGETMKAIRFTAFGGGAVMNSGGPLTLMDSDDERIQSAVDQHGLLFLAEELQSQSRVVDEASDRLIEWYNDAGYEVESNFLTTRKAGQGNRVGYGASTILSGGTRTQIAKTLVNDNPNRINLHLQTRVKRVVFGPARNAIGIELMNGTMVKGDRVVLAGGVFGTYELLVRSGIGSKEDLETVGVDEIVTDESVGKNIGDDSGIAFFHGDDGRETHASDGTWQPGVVASRGNQFGITHWGKIVLDFFLLETDYRTSNSSAYDFLRPVAENTSVTKIDLPATYDSSVAIQDDGTLAYDDSKNYREEICVNEAEFGVLNRTSAPDPLITGLAALIGMAHSTPDKQCSSGLLISNYHYHGGSQGVTNSDFSVKGTQKLYISDASVTDKFSYGAPTTNVYMIGYAAADAVYHATSSVPLPHSGSLQHYLKTSWVMFFAVPLWHFL</sequence>
<dbReference type="PANTHER" id="PTHR11552">
    <property type="entry name" value="GLUCOSE-METHANOL-CHOLINE GMC OXIDOREDUCTASE"/>
    <property type="match status" value="1"/>
</dbReference>
<dbReference type="InterPro" id="IPR000172">
    <property type="entry name" value="GMC_OxRdtase_N"/>
</dbReference>
<evidence type="ECO:0000313" key="8">
    <source>
        <dbReference type="Proteomes" id="UP001224775"/>
    </source>
</evidence>
<organism evidence="7 8">
    <name type="scientific">Skeletonema marinoi</name>
    <dbReference type="NCBI Taxonomy" id="267567"/>
    <lineage>
        <taxon>Eukaryota</taxon>
        <taxon>Sar</taxon>
        <taxon>Stramenopiles</taxon>
        <taxon>Ochrophyta</taxon>
        <taxon>Bacillariophyta</taxon>
        <taxon>Coscinodiscophyceae</taxon>
        <taxon>Thalassiosirophycidae</taxon>
        <taxon>Thalassiosirales</taxon>
        <taxon>Skeletonemataceae</taxon>
        <taxon>Skeletonema</taxon>
        <taxon>Skeletonema marinoi-dohrnii complex</taxon>
    </lineage>
</organism>
<name>A0AAD8Y680_9STRA</name>
<dbReference type="Gene3D" id="3.50.50.60">
    <property type="entry name" value="FAD/NAD(P)-binding domain"/>
    <property type="match status" value="2"/>
</dbReference>
<dbReference type="AlphaFoldDB" id="A0AAD8Y680"/>
<dbReference type="EC" id="1.-.-.-" evidence="7"/>
<dbReference type="PROSITE" id="PS51257">
    <property type="entry name" value="PROKAR_LIPOPROTEIN"/>
    <property type="match status" value="1"/>
</dbReference>
<evidence type="ECO:0000256" key="5">
    <source>
        <dbReference type="SAM" id="SignalP"/>
    </source>
</evidence>
<dbReference type="PANTHER" id="PTHR11552:SF147">
    <property type="entry name" value="CHOLINE DEHYDROGENASE, MITOCHONDRIAL"/>
    <property type="match status" value="1"/>
</dbReference>
<comment type="similarity">
    <text evidence="2">Belongs to the GMC oxidoreductase family.</text>
</comment>
<comment type="cofactor">
    <cofactor evidence="1">
        <name>FAD</name>
        <dbReference type="ChEBI" id="CHEBI:57692"/>
    </cofactor>
</comment>
<dbReference type="GO" id="GO:0016614">
    <property type="term" value="F:oxidoreductase activity, acting on CH-OH group of donors"/>
    <property type="evidence" value="ECO:0007669"/>
    <property type="project" value="InterPro"/>
</dbReference>
<evidence type="ECO:0000256" key="2">
    <source>
        <dbReference type="ARBA" id="ARBA00010790"/>
    </source>
</evidence>
<feature type="domain" description="Glucose-methanol-choline oxidoreductase N-terminal" evidence="6">
    <location>
        <begin position="152"/>
        <end position="287"/>
    </location>
</feature>
<keyword evidence="7" id="KW-0560">Oxidoreductase</keyword>
<evidence type="ECO:0000259" key="6">
    <source>
        <dbReference type="Pfam" id="PF00732"/>
    </source>
</evidence>
<dbReference type="InterPro" id="IPR036188">
    <property type="entry name" value="FAD/NAD-bd_sf"/>
</dbReference>
<comment type="caution">
    <text evidence="7">The sequence shown here is derived from an EMBL/GenBank/DDBJ whole genome shotgun (WGS) entry which is preliminary data.</text>
</comment>
<dbReference type="SUPFAM" id="SSF51905">
    <property type="entry name" value="FAD/NAD(P)-binding domain"/>
    <property type="match status" value="1"/>
</dbReference>
<keyword evidence="5" id="KW-0732">Signal</keyword>
<dbReference type="Pfam" id="PF00732">
    <property type="entry name" value="GMC_oxred_N"/>
    <property type="match status" value="1"/>
</dbReference>
<protein>
    <submittedName>
        <fullName evidence="7">Choline dehydrogenase-related protein</fullName>
        <ecNumber evidence="7">1.-.-.-</ecNumber>
    </submittedName>
</protein>
<evidence type="ECO:0000256" key="1">
    <source>
        <dbReference type="ARBA" id="ARBA00001974"/>
    </source>
</evidence>
<gene>
    <name evidence="7" type="ORF">QTG54_009712</name>
</gene>
<evidence type="ECO:0000313" key="7">
    <source>
        <dbReference type="EMBL" id="KAK1739953.1"/>
    </source>
</evidence>
<accession>A0AAD8Y680</accession>
<dbReference type="GO" id="GO:0050660">
    <property type="term" value="F:flavin adenine dinucleotide binding"/>
    <property type="evidence" value="ECO:0007669"/>
    <property type="project" value="InterPro"/>
</dbReference>
<keyword evidence="3" id="KW-0285">Flavoprotein</keyword>
<proteinExistence type="inferred from homology"/>
<evidence type="ECO:0000256" key="3">
    <source>
        <dbReference type="ARBA" id="ARBA00022630"/>
    </source>
</evidence>
<dbReference type="InterPro" id="IPR012132">
    <property type="entry name" value="GMC_OxRdtase"/>
</dbReference>
<keyword evidence="8" id="KW-1185">Reference proteome</keyword>
<dbReference type="Proteomes" id="UP001224775">
    <property type="component" value="Unassembled WGS sequence"/>
</dbReference>